<dbReference type="AlphaFoldDB" id="A0A7H8NCH1"/>
<name>A0A7H8NCH1_9ACTN</name>
<dbReference type="RefSeq" id="WP_176163762.1">
    <property type="nucleotide sequence ID" value="NZ_CP054929.1"/>
</dbReference>
<proteinExistence type="predicted"/>
<evidence type="ECO:0000313" key="2">
    <source>
        <dbReference type="Proteomes" id="UP000509303"/>
    </source>
</evidence>
<protein>
    <submittedName>
        <fullName evidence="1">Uncharacterized protein</fullName>
    </submittedName>
</protein>
<sequence length="271" mass="28363">MPNAEPMVVGVHGTLELRPEIRRAWESGELDEDLYNLTVQRAEAYGLTSTALGAARPRGARWAHNEAGGDWTQDGTVREIGYLQVDAADAPPDQPLPIQPAFTVLADALRHVGSFTVAGVHVLAPPRPGAAGSEDLTWPADEPGGTSTETGAEVTVTLAGRYGGLAGRAQRISQAVTELSSGRLHLTPAPPQSPNHAFPYPPTGTIHLAQATAGPGFRCRTPTWSLDVAVHIAETFLTALGPYGDEATLVSVAGPTLARPRGPVAGNGWPD</sequence>
<dbReference type="Proteomes" id="UP000509303">
    <property type="component" value="Chromosome"/>
</dbReference>
<dbReference type="EMBL" id="CP054929">
    <property type="protein sequence ID" value="QKW52056.1"/>
    <property type="molecule type" value="Genomic_DNA"/>
</dbReference>
<reference evidence="1 2" key="1">
    <citation type="submission" date="2020-06" db="EMBL/GenBank/DDBJ databases">
        <title>Genome mining for natural products.</title>
        <authorList>
            <person name="Zhang B."/>
            <person name="Shi J."/>
            <person name="Ge H."/>
        </authorList>
    </citation>
    <scope>NUCLEOTIDE SEQUENCE [LARGE SCALE GENOMIC DNA]</scope>
    <source>
        <strain evidence="1 2">NA00687</strain>
    </source>
</reference>
<evidence type="ECO:0000313" key="1">
    <source>
        <dbReference type="EMBL" id="QKW52056.1"/>
    </source>
</evidence>
<keyword evidence="2" id="KW-1185">Reference proteome</keyword>
<accession>A0A7H8NCH1</accession>
<gene>
    <name evidence="1" type="ORF">HUT08_23840</name>
</gene>
<organism evidence="1 2">
    <name type="scientific">Streptomyces buecherae</name>
    <dbReference type="NCBI Taxonomy" id="2763006"/>
    <lineage>
        <taxon>Bacteria</taxon>
        <taxon>Bacillati</taxon>
        <taxon>Actinomycetota</taxon>
        <taxon>Actinomycetes</taxon>
        <taxon>Kitasatosporales</taxon>
        <taxon>Streptomycetaceae</taxon>
        <taxon>Streptomyces</taxon>
    </lineage>
</organism>